<evidence type="ECO:0000313" key="4">
    <source>
        <dbReference type="Proteomes" id="UP000027337"/>
    </source>
</evidence>
<dbReference type="NCBIfam" id="TIGR00654">
    <property type="entry name" value="PhzF_family"/>
    <property type="match status" value="1"/>
</dbReference>
<dbReference type="Proteomes" id="UP000027337">
    <property type="component" value="Unassembled WGS sequence"/>
</dbReference>
<dbReference type="RefSeq" id="WP_037907059.1">
    <property type="nucleotide sequence ID" value="NZ_JEMU01000005.1"/>
</dbReference>
<dbReference type="PANTHER" id="PTHR13774">
    <property type="entry name" value="PHENAZINE BIOSYNTHESIS PROTEIN"/>
    <property type="match status" value="1"/>
</dbReference>
<sequence length="277" mass="29268">MKRRFIQCDVFSDTALRGNGLAVVLDGAGLNDAQMMQFAIWTNQAETTFLVPPEHADADYGVRIFSPTREMDFAGHPTLGSCAAWLHAGGVPKVAGRVMQECAIGLVEIDQSGAVPAFVAPPTQIDGADQAEQARIARARGLTEADIVASARLDNGAAFNLIELHSAERVLSLDARAVSAPEFRGVAIFGKHPDGAYANYESRNLTPASMMAEDPITGSMNAAIAVWLKSQGRLTDDTVIAQGTAIGRKGRVFVSNRGADVMIGGATTIVIEGTVDI</sequence>
<dbReference type="SUPFAM" id="SSF54506">
    <property type="entry name" value="Diaminopimelate epimerase-like"/>
    <property type="match status" value="1"/>
</dbReference>
<comment type="similarity">
    <text evidence="1">Belongs to the PhzF family.</text>
</comment>
<dbReference type="GO" id="GO:0005737">
    <property type="term" value="C:cytoplasm"/>
    <property type="evidence" value="ECO:0007669"/>
    <property type="project" value="TreeGrafter"/>
</dbReference>
<feature type="active site" evidence="2">
    <location>
        <position position="46"/>
    </location>
</feature>
<organism evidence="3 4">
    <name type="scientific">Sulfitobacter mediterraneus</name>
    <dbReference type="NCBI Taxonomy" id="83219"/>
    <lineage>
        <taxon>Bacteria</taxon>
        <taxon>Pseudomonadati</taxon>
        <taxon>Pseudomonadota</taxon>
        <taxon>Alphaproteobacteria</taxon>
        <taxon>Rhodobacterales</taxon>
        <taxon>Roseobacteraceae</taxon>
        <taxon>Sulfitobacter</taxon>
    </lineage>
</organism>
<protein>
    <submittedName>
        <fullName evidence="3">Phenazine biosynthesis protein PhzF</fullName>
    </submittedName>
</protein>
<evidence type="ECO:0000256" key="2">
    <source>
        <dbReference type="PIRSR" id="PIRSR016184-1"/>
    </source>
</evidence>
<dbReference type="STRING" id="83219.PM02_08010"/>
<dbReference type="eggNOG" id="COG0384">
    <property type="taxonomic scope" value="Bacteria"/>
</dbReference>
<comment type="caution">
    <text evidence="3">The sequence shown here is derived from an EMBL/GenBank/DDBJ whole genome shotgun (WGS) entry which is preliminary data.</text>
</comment>
<accession>A0A061SVG0</accession>
<dbReference type="InterPro" id="IPR003719">
    <property type="entry name" value="Phenazine_PhzF-like"/>
</dbReference>
<keyword evidence="4" id="KW-1185">Reference proteome</keyword>
<proteinExistence type="inferred from homology"/>
<gene>
    <name evidence="3" type="ORF">PM02_08010</name>
</gene>
<evidence type="ECO:0000256" key="1">
    <source>
        <dbReference type="ARBA" id="ARBA00008270"/>
    </source>
</evidence>
<reference evidence="3 4" key="1">
    <citation type="journal article" date="2014" name="Genome Announc.">
        <title>Draft Genome Sequences of Two Isolates of the Roseobacter Group, Sulfitobacter sp. Strains 3SOLIMAR09 and 1FIGIMAR09, from Harbors of Mallorca Island (Mediterranean Sea).</title>
        <authorList>
            <person name="Mas-Llado M."/>
            <person name="Pina-Villalonga J.M."/>
            <person name="Brunet-Galmes I."/>
            <person name="Nogales B."/>
            <person name="Bosch R."/>
        </authorList>
    </citation>
    <scope>NUCLEOTIDE SEQUENCE [LARGE SCALE GENOMIC DNA]</scope>
    <source>
        <strain evidence="3 4">1FIGIMAR09</strain>
    </source>
</reference>
<dbReference type="PANTHER" id="PTHR13774:SF32">
    <property type="entry name" value="ANTISENSE-ENHANCING SEQUENCE 1"/>
    <property type="match status" value="1"/>
</dbReference>
<dbReference type="PIRSF" id="PIRSF016184">
    <property type="entry name" value="PhzC_PhzF"/>
    <property type="match status" value="1"/>
</dbReference>
<evidence type="ECO:0000313" key="3">
    <source>
        <dbReference type="EMBL" id="KAJ03753.1"/>
    </source>
</evidence>
<dbReference type="Pfam" id="PF02567">
    <property type="entry name" value="PhzC-PhzF"/>
    <property type="match status" value="1"/>
</dbReference>
<name>A0A061SVG0_9RHOB</name>
<dbReference type="AlphaFoldDB" id="A0A061SVG0"/>
<dbReference type="EMBL" id="JEMU01000005">
    <property type="protein sequence ID" value="KAJ03753.1"/>
    <property type="molecule type" value="Genomic_DNA"/>
</dbReference>
<dbReference type="Gene3D" id="3.10.310.10">
    <property type="entry name" value="Diaminopimelate Epimerase, Chain A, domain 1"/>
    <property type="match status" value="2"/>
</dbReference>
<dbReference type="GO" id="GO:0016853">
    <property type="term" value="F:isomerase activity"/>
    <property type="evidence" value="ECO:0007669"/>
    <property type="project" value="TreeGrafter"/>
</dbReference>